<reference evidence="3 4" key="1">
    <citation type="submission" date="2020-11" db="EMBL/GenBank/DDBJ databases">
        <title>Complete genome sequence unveiled secondary metabolic potentials in Streptomyces solisilvae HNM0141.</title>
        <authorList>
            <person name="Huang X."/>
        </authorList>
    </citation>
    <scope>NUCLEOTIDE SEQUENCE [LARGE SCALE GENOMIC DNA]</scope>
    <source>
        <strain evidence="3 4">HNM0141</strain>
    </source>
</reference>
<proteinExistence type="predicted"/>
<keyword evidence="2" id="KW-1133">Transmembrane helix</keyword>
<protein>
    <submittedName>
        <fullName evidence="3">Uncharacterized protein</fullName>
    </submittedName>
</protein>
<keyword evidence="2" id="KW-0472">Membrane</keyword>
<evidence type="ECO:0000256" key="2">
    <source>
        <dbReference type="SAM" id="Phobius"/>
    </source>
</evidence>
<gene>
    <name evidence="3" type="ORF">I1A49_02625</name>
</gene>
<accession>A0ABX6WLP8</accession>
<evidence type="ECO:0000313" key="3">
    <source>
        <dbReference type="EMBL" id="QPI62326.1"/>
    </source>
</evidence>
<feature type="transmembrane region" description="Helical" evidence="2">
    <location>
        <begin position="32"/>
        <end position="51"/>
    </location>
</feature>
<feature type="region of interest" description="Disordered" evidence="1">
    <location>
        <begin position="1"/>
        <end position="24"/>
    </location>
</feature>
<organism evidence="3 4">
    <name type="scientific">Streptomyces malaysiensis</name>
    <dbReference type="NCBI Taxonomy" id="92644"/>
    <lineage>
        <taxon>Bacteria</taxon>
        <taxon>Bacillati</taxon>
        <taxon>Actinomycetota</taxon>
        <taxon>Actinomycetes</taxon>
        <taxon>Kitasatosporales</taxon>
        <taxon>Streptomycetaceae</taxon>
        <taxon>Streptomyces</taxon>
        <taxon>Streptomyces violaceusniger group</taxon>
    </lineage>
</organism>
<dbReference type="Proteomes" id="UP000663421">
    <property type="component" value="Chromosome"/>
</dbReference>
<dbReference type="EMBL" id="CP065050">
    <property type="protein sequence ID" value="QPI62326.1"/>
    <property type="molecule type" value="Genomic_DNA"/>
</dbReference>
<keyword evidence="2" id="KW-0812">Transmembrane</keyword>
<evidence type="ECO:0000313" key="4">
    <source>
        <dbReference type="Proteomes" id="UP000663421"/>
    </source>
</evidence>
<name>A0ABX6WLP8_STRMQ</name>
<keyword evidence="4" id="KW-1185">Reference proteome</keyword>
<feature type="region of interest" description="Disordered" evidence="1">
    <location>
        <begin position="56"/>
        <end position="101"/>
    </location>
</feature>
<evidence type="ECO:0000256" key="1">
    <source>
        <dbReference type="SAM" id="MobiDB-lite"/>
    </source>
</evidence>
<feature type="compositionally biased region" description="Gly residues" evidence="1">
    <location>
        <begin position="69"/>
        <end position="93"/>
    </location>
</feature>
<sequence>MPLTDTTSPPRPAPDGAEPRVARARRALPPPALAGFLVLLAVLMAVSYAVGRAAGPVAPGIHRSVPQDGGAGGMDTHGMGPQGMGPQGMGPQGPGAWEGAR</sequence>